<name>A0A1B0AKL1_9MUSC</name>
<dbReference type="Proteomes" id="UP000092460">
    <property type="component" value="Unassembled WGS sequence"/>
</dbReference>
<keyword evidence="2" id="KW-1185">Reference proteome</keyword>
<evidence type="ECO:0000313" key="2">
    <source>
        <dbReference type="Proteomes" id="UP000092460"/>
    </source>
</evidence>
<proteinExistence type="predicted"/>
<protein>
    <submittedName>
        <fullName evidence="1">Uncharacterized protein</fullName>
    </submittedName>
</protein>
<reference evidence="2" key="1">
    <citation type="submission" date="2015-01" db="EMBL/GenBank/DDBJ databases">
        <authorList>
            <person name="Aksoy S."/>
            <person name="Warren W."/>
            <person name="Wilson R.K."/>
        </authorList>
    </citation>
    <scope>NUCLEOTIDE SEQUENCE [LARGE SCALE GENOMIC DNA]</scope>
    <source>
        <strain evidence="2">IAEA</strain>
    </source>
</reference>
<evidence type="ECO:0000313" key="1">
    <source>
        <dbReference type="EnsemblMetazoa" id="GPPI000170-PA"/>
    </source>
</evidence>
<sequence>MPSAKFKFDNLQTKVMHILQYGARSIDLPHSDGLASLPNTRHDSALQPKLNNDQDYQTQLPISQREKEYLVINILLFLIKNGYRCKRCYTLHRAISVMTIAMVLKEPVNMFRYVYEYKREVLI</sequence>
<dbReference type="EnsemblMetazoa" id="GPPI000170-RA">
    <property type="protein sequence ID" value="GPPI000170-PA"/>
    <property type="gene ID" value="GPPI000170"/>
</dbReference>
<organism evidence="1 2">
    <name type="scientific">Glossina palpalis gambiensis</name>
    <dbReference type="NCBI Taxonomy" id="67801"/>
    <lineage>
        <taxon>Eukaryota</taxon>
        <taxon>Metazoa</taxon>
        <taxon>Ecdysozoa</taxon>
        <taxon>Arthropoda</taxon>
        <taxon>Hexapoda</taxon>
        <taxon>Insecta</taxon>
        <taxon>Pterygota</taxon>
        <taxon>Neoptera</taxon>
        <taxon>Endopterygota</taxon>
        <taxon>Diptera</taxon>
        <taxon>Brachycera</taxon>
        <taxon>Muscomorpha</taxon>
        <taxon>Hippoboscoidea</taxon>
        <taxon>Glossinidae</taxon>
        <taxon>Glossina</taxon>
    </lineage>
</organism>
<dbReference type="VEuPathDB" id="VectorBase:GPPI000170"/>
<dbReference type="EMBL" id="JXJN01026037">
    <property type="status" value="NOT_ANNOTATED_CDS"/>
    <property type="molecule type" value="Genomic_DNA"/>
</dbReference>
<dbReference type="AlphaFoldDB" id="A0A1B0AKL1"/>
<accession>A0A1B0AKL1</accession>
<reference evidence="1" key="2">
    <citation type="submission" date="2020-05" db="UniProtKB">
        <authorList>
            <consortium name="EnsemblMetazoa"/>
        </authorList>
    </citation>
    <scope>IDENTIFICATION</scope>
    <source>
        <strain evidence="1">IAEA</strain>
    </source>
</reference>